<organism evidence="3 4">
    <name type="scientific">Actinoalloteichus caeruleus DSM 43889</name>
    <dbReference type="NCBI Taxonomy" id="1120930"/>
    <lineage>
        <taxon>Bacteria</taxon>
        <taxon>Bacillati</taxon>
        <taxon>Actinomycetota</taxon>
        <taxon>Actinomycetes</taxon>
        <taxon>Pseudonocardiales</taxon>
        <taxon>Pseudonocardiaceae</taxon>
        <taxon>Actinoalloteichus</taxon>
        <taxon>Actinoalloteichus cyanogriseus</taxon>
    </lineage>
</organism>
<dbReference type="InterPro" id="IPR050491">
    <property type="entry name" value="AmpC-like"/>
</dbReference>
<comment type="caution">
    <text evidence="3">The sequence shown here is derived from an EMBL/GenBank/DDBJ whole genome shotgun (WGS) entry which is preliminary data.</text>
</comment>
<dbReference type="Gene3D" id="3.40.710.10">
    <property type="entry name" value="DD-peptidase/beta-lactamase superfamily"/>
    <property type="match status" value="1"/>
</dbReference>
<dbReference type="PANTHER" id="PTHR46825:SF7">
    <property type="entry name" value="D-ALANYL-D-ALANINE CARBOXYPEPTIDASE"/>
    <property type="match status" value="1"/>
</dbReference>
<dbReference type="InterPro" id="IPR012338">
    <property type="entry name" value="Beta-lactam/transpept-like"/>
</dbReference>
<feature type="compositionally biased region" description="Low complexity" evidence="1">
    <location>
        <begin position="13"/>
        <end position="22"/>
    </location>
</feature>
<reference evidence="3 4" key="2">
    <citation type="submission" date="2022-06" db="EMBL/GenBank/DDBJ databases">
        <title>Genomic Encyclopedia of Type Strains, Phase I: the one thousand microbial genomes (KMG-I) project.</title>
        <authorList>
            <person name="Kyrpides N."/>
        </authorList>
    </citation>
    <scope>NUCLEOTIDE SEQUENCE [LARGE SCALE GENOMIC DNA]</scope>
    <source>
        <strain evidence="3 4">DSM 43889</strain>
    </source>
</reference>
<feature type="domain" description="Beta-lactamase-related" evidence="2">
    <location>
        <begin position="55"/>
        <end position="373"/>
    </location>
</feature>
<feature type="region of interest" description="Disordered" evidence="1">
    <location>
        <begin position="1"/>
        <end position="46"/>
    </location>
</feature>
<dbReference type="Pfam" id="PF00144">
    <property type="entry name" value="Beta-lactamase"/>
    <property type="match status" value="1"/>
</dbReference>
<dbReference type="InterPro" id="IPR001466">
    <property type="entry name" value="Beta-lactam-related"/>
</dbReference>
<evidence type="ECO:0000256" key="1">
    <source>
        <dbReference type="SAM" id="MobiDB-lite"/>
    </source>
</evidence>
<evidence type="ECO:0000259" key="2">
    <source>
        <dbReference type="Pfam" id="PF00144"/>
    </source>
</evidence>
<feature type="compositionally biased region" description="Basic residues" evidence="1">
    <location>
        <begin position="254"/>
        <end position="264"/>
    </location>
</feature>
<feature type="region of interest" description="Disordered" evidence="1">
    <location>
        <begin position="245"/>
        <end position="264"/>
    </location>
</feature>
<dbReference type="RefSeq" id="WP_081715299.1">
    <property type="nucleotide sequence ID" value="NZ_AUBJ02000001.1"/>
</dbReference>
<reference evidence="3 4" key="1">
    <citation type="submission" date="2013-07" db="EMBL/GenBank/DDBJ databases">
        <authorList>
            <consortium name="DOE Joint Genome Institute"/>
            <person name="Reeve W."/>
            <person name="Huntemann M."/>
            <person name="Han J."/>
            <person name="Chen A."/>
            <person name="Kyrpides N."/>
            <person name="Mavromatis K."/>
            <person name="Markowitz V."/>
            <person name="Palaniappan K."/>
            <person name="Ivanova N."/>
            <person name="Schaumberg A."/>
            <person name="Pati A."/>
            <person name="Liolios K."/>
            <person name="Nordberg H.P."/>
            <person name="Cantor M.N."/>
            <person name="Hua S.X."/>
            <person name="Woyke T."/>
        </authorList>
    </citation>
    <scope>NUCLEOTIDE SEQUENCE [LARGE SCALE GENOMIC DNA]</scope>
    <source>
        <strain evidence="3 4">DSM 43889</strain>
    </source>
</reference>
<protein>
    <submittedName>
        <fullName evidence="3">CubicO group peptidase, beta-lactamase class C family</fullName>
    </submittedName>
</protein>
<dbReference type="SUPFAM" id="SSF56601">
    <property type="entry name" value="beta-lactamase/transpeptidase-like"/>
    <property type="match status" value="1"/>
</dbReference>
<dbReference type="PANTHER" id="PTHR46825">
    <property type="entry name" value="D-ALANYL-D-ALANINE-CARBOXYPEPTIDASE/ENDOPEPTIDASE AMPH"/>
    <property type="match status" value="1"/>
</dbReference>
<keyword evidence="4" id="KW-1185">Reference proteome</keyword>
<feature type="compositionally biased region" description="Polar residues" evidence="1">
    <location>
        <begin position="1"/>
        <end position="10"/>
    </location>
</feature>
<gene>
    <name evidence="3" type="ORF">G443_000802</name>
</gene>
<evidence type="ECO:0000313" key="4">
    <source>
        <dbReference type="Proteomes" id="UP000791080"/>
    </source>
</evidence>
<dbReference type="EMBL" id="AUBJ02000001">
    <property type="protein sequence ID" value="MCP2330532.1"/>
    <property type="molecule type" value="Genomic_DNA"/>
</dbReference>
<feature type="compositionally biased region" description="Pro residues" evidence="1">
    <location>
        <begin position="23"/>
        <end position="39"/>
    </location>
</feature>
<proteinExistence type="predicted"/>
<evidence type="ECO:0000313" key="3">
    <source>
        <dbReference type="EMBL" id="MCP2330532.1"/>
    </source>
</evidence>
<name>A0ABT1JDF1_ACTCY</name>
<accession>A0ABT1JDF1</accession>
<sequence>MTSSQPTGRSTGPVGSPAGPSDPASPPPARPGPTQPPDPNQATRAAPWLDADTLRRALRHAARDARAPGAVVGLVTATGGLAIGVGTPDRSSDEAVTADTHFEWGSITKTVTALTLARLVAEGVVHYDDPVTRYLPDRARPTGRHPVPTLHQLATHTAGLPRLPRNLAGSLLRGGPRNPYAHYDAEALYRAVRATTPRDPPGTRVRYSNLGYGLLGHALGRATGGDYETAVDLCVGRPLGFTPAAGPPAGARRATGHHGRRRTPPWRMTALAGAGVLAGSVTELARYVRAHLRPDETVPPGHPALSRALRDVQRPRADLDAPQQTCLAWHRRTTPDGVPVLLHSGVTWGFTSFVSFAPAAGLGVVAVANTGAVLRAPVTRAAYHLLRGLVDDWVAAGRP</sequence>
<dbReference type="Proteomes" id="UP000791080">
    <property type="component" value="Unassembled WGS sequence"/>
</dbReference>